<evidence type="ECO:0008006" key="4">
    <source>
        <dbReference type="Google" id="ProtNLM"/>
    </source>
</evidence>
<dbReference type="AlphaFoldDB" id="A0A1S2PQ06"/>
<evidence type="ECO:0000313" key="2">
    <source>
        <dbReference type="EMBL" id="OIJ94994.1"/>
    </source>
</evidence>
<reference evidence="2 3" key="1">
    <citation type="submission" date="2016-10" db="EMBL/GenBank/DDBJ databases">
        <title>Genome sequence of Streptomyces sp. MUSC 1.</title>
        <authorList>
            <person name="Lee L.-H."/>
            <person name="Ser H.-L."/>
            <person name="Law J.W.-F."/>
        </authorList>
    </citation>
    <scope>NUCLEOTIDE SEQUENCE [LARGE SCALE GENOMIC DNA]</scope>
    <source>
        <strain evidence="2 3">MUSC 1</strain>
    </source>
</reference>
<dbReference type="EMBL" id="MLYO01000067">
    <property type="protein sequence ID" value="OIJ94994.1"/>
    <property type="molecule type" value="Genomic_DNA"/>
</dbReference>
<protein>
    <recommendedName>
        <fullName evidence="4">HNH endonuclease</fullName>
    </recommendedName>
</protein>
<feature type="chain" id="PRO_5010306129" description="HNH endonuclease" evidence="1">
    <location>
        <begin position="32"/>
        <end position="176"/>
    </location>
</feature>
<feature type="signal peptide" evidence="1">
    <location>
        <begin position="1"/>
        <end position="31"/>
    </location>
</feature>
<dbReference type="Proteomes" id="UP000179642">
    <property type="component" value="Unassembled WGS sequence"/>
</dbReference>
<gene>
    <name evidence="2" type="ORF">BIV23_35640</name>
</gene>
<comment type="caution">
    <text evidence="2">The sequence shown here is derived from an EMBL/GenBank/DDBJ whole genome shotgun (WGS) entry which is preliminary data.</text>
</comment>
<dbReference type="OrthoDB" id="163358at2"/>
<keyword evidence="3" id="KW-1185">Reference proteome</keyword>
<accession>A0A1S2PQ06</accession>
<name>A0A1S2PQ06_9ACTN</name>
<proteinExistence type="predicted"/>
<evidence type="ECO:0000256" key="1">
    <source>
        <dbReference type="SAM" id="SignalP"/>
    </source>
</evidence>
<keyword evidence="1" id="KW-0732">Signal</keyword>
<sequence length="176" mass="18457">MSRMRQLAVVVSSVALATGGLIVTTTGTAQAASCSQSYLPLQDAACQPGALNSAVSQSTIDSTICVSGYSSSIRPSTSYTNALKVKQIAEYGYSDTSTADYEEDHLIPLSLGGNPTSEQNLWPEPRYDVGGYTSADKDTVEYKLYQAVCAGTIQLAPAQQAIATDWTTALQAVGLS</sequence>
<organism evidence="2 3">
    <name type="scientific">Streptomyces monashensis</name>
    <dbReference type="NCBI Taxonomy" id="1678012"/>
    <lineage>
        <taxon>Bacteria</taxon>
        <taxon>Bacillati</taxon>
        <taxon>Actinomycetota</taxon>
        <taxon>Actinomycetes</taxon>
        <taxon>Kitasatosporales</taxon>
        <taxon>Streptomycetaceae</taxon>
        <taxon>Streptomyces</taxon>
    </lineage>
</organism>
<dbReference type="RefSeq" id="WP_071385101.1">
    <property type="nucleotide sequence ID" value="NZ_MLYO01000067.1"/>
</dbReference>
<evidence type="ECO:0000313" key="3">
    <source>
        <dbReference type="Proteomes" id="UP000179642"/>
    </source>
</evidence>